<evidence type="ECO:0000313" key="2">
    <source>
        <dbReference type="Proteomes" id="UP000541352"/>
    </source>
</evidence>
<dbReference type="Proteomes" id="UP000541352">
    <property type="component" value="Unassembled WGS sequence"/>
</dbReference>
<dbReference type="AlphaFoldDB" id="A0A7W6ETH3"/>
<accession>A0A7W6ETH3</accession>
<keyword evidence="2" id="KW-1185">Reference proteome</keyword>
<comment type="caution">
    <text evidence="1">The sequence shown here is derived from an EMBL/GenBank/DDBJ whole genome shotgun (WGS) entry which is preliminary data.</text>
</comment>
<organism evidence="1 2">
    <name type="scientific">Runella defluvii</name>
    <dbReference type="NCBI Taxonomy" id="370973"/>
    <lineage>
        <taxon>Bacteria</taxon>
        <taxon>Pseudomonadati</taxon>
        <taxon>Bacteroidota</taxon>
        <taxon>Cytophagia</taxon>
        <taxon>Cytophagales</taxon>
        <taxon>Spirosomataceae</taxon>
        <taxon>Runella</taxon>
    </lineage>
</organism>
<dbReference type="EMBL" id="JACIBY010000020">
    <property type="protein sequence ID" value="MBB3841738.1"/>
    <property type="molecule type" value="Genomic_DNA"/>
</dbReference>
<evidence type="ECO:0000313" key="1">
    <source>
        <dbReference type="EMBL" id="MBB3841738.1"/>
    </source>
</evidence>
<gene>
    <name evidence="1" type="ORF">FHS57_005767</name>
</gene>
<reference evidence="1 2" key="1">
    <citation type="submission" date="2020-08" db="EMBL/GenBank/DDBJ databases">
        <title>Genomic Encyclopedia of Type Strains, Phase IV (KMG-IV): sequencing the most valuable type-strain genomes for metagenomic binning, comparative biology and taxonomic classification.</title>
        <authorList>
            <person name="Goeker M."/>
        </authorList>
    </citation>
    <scope>NUCLEOTIDE SEQUENCE [LARGE SCALE GENOMIC DNA]</scope>
    <source>
        <strain evidence="1 2">DSM 17976</strain>
    </source>
</reference>
<proteinExistence type="predicted"/>
<sequence length="46" mass="5370">MMQSWGNLSGASMDAFRFELHFFPELFISKVNLKSKPFFRALAEGW</sequence>
<name>A0A7W6ETH3_9BACT</name>
<protein>
    <submittedName>
        <fullName evidence="1">Uncharacterized protein</fullName>
    </submittedName>
</protein>